<keyword evidence="1" id="KW-0472">Membrane</keyword>
<evidence type="ECO:0000313" key="3">
    <source>
        <dbReference type="Proteomes" id="UP000436468"/>
    </source>
</evidence>
<proteinExistence type="predicted"/>
<evidence type="ECO:0000313" key="2">
    <source>
        <dbReference type="EMBL" id="MVT71166.1"/>
    </source>
</evidence>
<sequence length="75" mass="8207">MDALTLFGLFAVTMMLACYAAEDRSPWFILAFAVSCALGSAYGFLQGAWPFGLVEAIWAVVAARRWLLRRTADSA</sequence>
<accession>A0A844SYT4</accession>
<keyword evidence="1" id="KW-1133">Transmembrane helix</keyword>
<evidence type="ECO:0000256" key="1">
    <source>
        <dbReference type="SAM" id="Phobius"/>
    </source>
</evidence>
<gene>
    <name evidence="2" type="ORF">GPL21_39670</name>
</gene>
<name>A0A844SYT4_9BRAD</name>
<dbReference type="AlphaFoldDB" id="A0A844SYT4"/>
<dbReference type="EMBL" id="WQNF01000062">
    <property type="protein sequence ID" value="MVT71166.1"/>
    <property type="molecule type" value="Genomic_DNA"/>
</dbReference>
<protein>
    <submittedName>
        <fullName evidence="2">Uncharacterized protein</fullName>
    </submittedName>
</protein>
<reference evidence="2 3" key="1">
    <citation type="submission" date="2019-12" db="EMBL/GenBank/DDBJ databases">
        <title>Draft genome sequences Bradyrhizobium cajani AMBPC1010, Bradyrhizobium pachyrhizi AMBPC1040 and Bradyrhizobium yuanmingense ALSPC3051, three plant growth promoting strains isolated from nodules of Cajanus cajan L. in Dominican Republic.</title>
        <authorList>
            <person name="Flores-Felix J.D."/>
            <person name="Araujo J."/>
            <person name="Diaz-Alcantara C."/>
            <person name="Gonzalez-Andres F."/>
            <person name="Velazquez E."/>
        </authorList>
    </citation>
    <scope>NUCLEOTIDE SEQUENCE [LARGE SCALE GENOMIC DNA]</scope>
    <source>
        <strain evidence="2 3">1040</strain>
    </source>
</reference>
<dbReference type="RefSeq" id="WP_050385704.1">
    <property type="nucleotide sequence ID" value="NZ_LFIQ01000092.1"/>
</dbReference>
<feature type="transmembrane region" description="Helical" evidence="1">
    <location>
        <begin position="30"/>
        <end position="61"/>
    </location>
</feature>
<dbReference type="Proteomes" id="UP000436468">
    <property type="component" value="Unassembled WGS sequence"/>
</dbReference>
<comment type="caution">
    <text evidence="2">The sequence shown here is derived from an EMBL/GenBank/DDBJ whole genome shotgun (WGS) entry which is preliminary data.</text>
</comment>
<keyword evidence="1" id="KW-0812">Transmembrane</keyword>
<organism evidence="2 3">
    <name type="scientific">Bradyrhizobium pachyrhizi</name>
    <dbReference type="NCBI Taxonomy" id="280333"/>
    <lineage>
        <taxon>Bacteria</taxon>
        <taxon>Pseudomonadati</taxon>
        <taxon>Pseudomonadota</taxon>
        <taxon>Alphaproteobacteria</taxon>
        <taxon>Hyphomicrobiales</taxon>
        <taxon>Nitrobacteraceae</taxon>
        <taxon>Bradyrhizobium</taxon>
    </lineage>
</organism>
<keyword evidence="3" id="KW-1185">Reference proteome</keyword>